<dbReference type="PANTHER" id="PTHR30250">
    <property type="entry name" value="PST FAMILY PREDICTED COLANIC ACID TRANSPORTER"/>
    <property type="match status" value="1"/>
</dbReference>
<evidence type="ECO:0000256" key="5">
    <source>
        <dbReference type="ARBA" id="ARBA00023136"/>
    </source>
</evidence>
<feature type="transmembrane region" description="Helical" evidence="6">
    <location>
        <begin position="92"/>
        <end position="115"/>
    </location>
</feature>
<accession>A0A919JJ20</accession>
<comment type="caution">
    <text evidence="7">The sequence shown here is derived from an EMBL/GenBank/DDBJ whole genome shotgun (WGS) entry which is preliminary data.</text>
</comment>
<name>A0A919JJ20_9ACTN</name>
<dbReference type="PANTHER" id="PTHR30250:SF11">
    <property type="entry name" value="O-ANTIGEN TRANSPORTER-RELATED"/>
    <property type="match status" value="1"/>
</dbReference>
<keyword evidence="5 6" id="KW-0472">Membrane</keyword>
<reference evidence="7" key="1">
    <citation type="submission" date="2021-01" db="EMBL/GenBank/DDBJ databases">
        <title>Whole genome shotgun sequence of Actinoplanes nipponensis NBRC 14063.</title>
        <authorList>
            <person name="Komaki H."/>
            <person name="Tamura T."/>
        </authorList>
    </citation>
    <scope>NUCLEOTIDE SEQUENCE</scope>
    <source>
        <strain evidence="7">NBRC 14063</strain>
    </source>
</reference>
<keyword evidence="8" id="KW-1185">Reference proteome</keyword>
<comment type="subcellular location">
    <subcellularLocation>
        <location evidence="1">Cell membrane</location>
        <topology evidence="1">Multi-pass membrane protein</topology>
    </subcellularLocation>
</comment>
<feature type="transmembrane region" description="Helical" evidence="6">
    <location>
        <begin position="185"/>
        <end position="204"/>
    </location>
</feature>
<protein>
    <submittedName>
        <fullName evidence="7">Polysaccharide biosynthesis protein</fullName>
    </submittedName>
</protein>
<dbReference type="AlphaFoldDB" id="A0A919JJ20"/>
<dbReference type="RefSeq" id="WP_203772393.1">
    <property type="nucleotide sequence ID" value="NZ_BAAAYJ010000097.1"/>
</dbReference>
<feature type="transmembrane region" description="Helical" evidence="6">
    <location>
        <begin position="51"/>
        <end position="72"/>
    </location>
</feature>
<evidence type="ECO:0000256" key="1">
    <source>
        <dbReference type="ARBA" id="ARBA00004651"/>
    </source>
</evidence>
<dbReference type="Pfam" id="PF13440">
    <property type="entry name" value="Polysacc_synt_3"/>
    <property type="match status" value="1"/>
</dbReference>
<feature type="transmembrane region" description="Helical" evidence="6">
    <location>
        <begin position="366"/>
        <end position="387"/>
    </location>
</feature>
<feature type="transmembrane region" description="Helical" evidence="6">
    <location>
        <begin position="216"/>
        <end position="239"/>
    </location>
</feature>
<feature type="transmembrane region" description="Helical" evidence="6">
    <location>
        <begin position="451"/>
        <end position="472"/>
    </location>
</feature>
<evidence type="ECO:0000313" key="7">
    <source>
        <dbReference type="EMBL" id="GIE51658.1"/>
    </source>
</evidence>
<keyword evidence="2" id="KW-1003">Cell membrane</keyword>
<feature type="transmembrane region" description="Helical" evidence="6">
    <location>
        <begin position="154"/>
        <end position="179"/>
    </location>
</feature>
<dbReference type="Proteomes" id="UP000647172">
    <property type="component" value="Unassembled WGS sequence"/>
</dbReference>
<sequence>MTRTVKPPVVDHQLSRLFGRDSLYMVLWAVQLLGAAILTPVITRVLGSGEFGVVASCNAVMQVLFVVGGFGLQTAIQRQHELPHGRRDAAKVLAVSVALTASVTVAALGTVAFWARPLDMLDQLVALRISVVWAGLSAITGASLALLRSQERLPAFAAVSLFQSVVAEAASLGLIAWQHPSAENFLAGQTVAQLAAMVLGLMLAPPRSIDRRDLPMVADAVRFAVPLVPAVLGTFVLSTADRLLIQGAMGEDAVARYQVAYNVASMPLLLLSVLHSTWMPRFFALADGENRIRVLAASRDILYRLLVPLLIGFAAGTPLILRVWAPPSYRPESLSMVVLLVVVTAVPFAAHLAVSRALTARDRTADIAVCTLVAAAANVALNIWWIPRFGLEGSAAATLVAYCLLSVVLTVRARRWAPVPASDWRLRLQLAVAVAVAIATVELSADGALMWVRAAIVAATITWFARIVLPVVRR</sequence>
<dbReference type="GO" id="GO:0005886">
    <property type="term" value="C:plasma membrane"/>
    <property type="evidence" value="ECO:0007669"/>
    <property type="project" value="UniProtKB-SubCell"/>
</dbReference>
<feature type="transmembrane region" description="Helical" evidence="6">
    <location>
        <begin position="426"/>
        <end position="445"/>
    </location>
</feature>
<feature type="transmembrane region" description="Helical" evidence="6">
    <location>
        <begin position="301"/>
        <end position="321"/>
    </location>
</feature>
<keyword evidence="3 6" id="KW-0812">Transmembrane</keyword>
<evidence type="ECO:0000256" key="3">
    <source>
        <dbReference type="ARBA" id="ARBA00022692"/>
    </source>
</evidence>
<feature type="transmembrane region" description="Helical" evidence="6">
    <location>
        <begin position="259"/>
        <end position="280"/>
    </location>
</feature>
<dbReference type="EMBL" id="BOMQ01000061">
    <property type="protein sequence ID" value="GIE51658.1"/>
    <property type="molecule type" value="Genomic_DNA"/>
</dbReference>
<feature type="transmembrane region" description="Helical" evidence="6">
    <location>
        <begin position="127"/>
        <end position="147"/>
    </location>
</feature>
<evidence type="ECO:0000313" key="8">
    <source>
        <dbReference type="Proteomes" id="UP000647172"/>
    </source>
</evidence>
<keyword evidence="4 6" id="KW-1133">Transmembrane helix</keyword>
<organism evidence="7 8">
    <name type="scientific">Actinoplanes nipponensis</name>
    <dbReference type="NCBI Taxonomy" id="135950"/>
    <lineage>
        <taxon>Bacteria</taxon>
        <taxon>Bacillati</taxon>
        <taxon>Actinomycetota</taxon>
        <taxon>Actinomycetes</taxon>
        <taxon>Micromonosporales</taxon>
        <taxon>Micromonosporaceae</taxon>
        <taxon>Actinoplanes</taxon>
    </lineage>
</organism>
<feature type="transmembrane region" description="Helical" evidence="6">
    <location>
        <begin position="23"/>
        <end position="45"/>
    </location>
</feature>
<evidence type="ECO:0000256" key="4">
    <source>
        <dbReference type="ARBA" id="ARBA00022989"/>
    </source>
</evidence>
<evidence type="ECO:0000256" key="6">
    <source>
        <dbReference type="SAM" id="Phobius"/>
    </source>
</evidence>
<dbReference type="InterPro" id="IPR050833">
    <property type="entry name" value="Poly_Biosynth_Transport"/>
</dbReference>
<proteinExistence type="predicted"/>
<gene>
    <name evidence="7" type="ORF">Ani05nite_51920</name>
</gene>
<feature type="transmembrane region" description="Helical" evidence="6">
    <location>
        <begin position="393"/>
        <end position="414"/>
    </location>
</feature>
<feature type="transmembrane region" description="Helical" evidence="6">
    <location>
        <begin position="333"/>
        <end position="354"/>
    </location>
</feature>
<evidence type="ECO:0000256" key="2">
    <source>
        <dbReference type="ARBA" id="ARBA00022475"/>
    </source>
</evidence>